<evidence type="ECO:0000256" key="1">
    <source>
        <dbReference type="ARBA" id="ARBA00022729"/>
    </source>
</evidence>
<sequence>MTSPGSPPGRRWLPTGPWPLSIMLSSLILAVLVSLSPSCTLHAGALPVTPPSGGSSFVAGPGPTPRRLLIGWTIRRFFLTKMPESLLAERSRSLRLMAPGCDYGMQFLYSAVLVAGKHSGSRSSLIDTSVEDILIAFFRLANLETTRFPLQWYAIENALKRSHSRAIQVALRRQQAEQQDYDSDPNREKPLEITVPEFTWLLGQQVRESEWFFDGNTFHKRGDCSIPEKLNDHHLGFMKSLPFNVLRVARGIEREEPSKTVAHLLDELAQRDIKTASAFLLKTNFLDILVSTSVIDETFLQLDILSEYISNWEAFKSKKVVPPSIPFGASTDILKTLMNKKSPKEKYPKCPTMRCYVESVWTQRAEHPLDKDARQKQEEEKKPKEQSSESFAELTIRKKTANSLKVVAIGNTGHETFHKRSRKVWDRVKSLLRADEFMATVEAMKQWHQREGTDIALGIGDFLSEPGMLSVREPAFREKWHDVFVKEAGLNIPWYMVNGEAESILTPSASYRYHYTRQDVNSHKPDWLHKAVITMVANLTKADGGAEDQEFTVHLISIDTWALFGGTPFYDNLGHYQDNMIALSNALFHSAKSKADWIIVQGHYPLTSTAPEAEEARFSYIDDMVKNGRPRGPEHRLVELLTAYQVDAYVSAHDHALEYLTMSDLDKNSTLAFITSGGGTRIMSGILGRGWMGVIRGKLFPVLCWSGKRIFYKLDPGGCKPSEKDQALAYKFYAPQGPNWKISVKERILNTVGFASMKITKDFLIVDFIDSRTGKRTGRKLHKQTNRDARAIKFIDFWEDADLKYKELEIDHAAFEEENRERVASEIAFQTRTPILSERVRLYEKELVNMYNEYQQLKTKKAMYETLTAQKAAALEAQGENLRESALSEGMYEQTERIMELMYVIAADHTYLWSRYEALKAQRKLLPAHDNQQAEAVLKLEKRLAEVKKERRDIHKKCIEQGYSPNATDAEQIRELAMKARILKNDIQELESQMDKQAQEGAPAQKPADEETVDEVEIKPVNMTLEARIERRKKQLADHKSIMEEVEKLPAGEKEKLRSHLDMMQNQKNKLMVEIEKLESILSRKGWAADRRPSELWEQRLKQFDLEQTLKQLRAYKASIIGLPKSQTRAKDLSGGVINIDLQILELEEQLSDLSDELLGTEETPLQARFKQEITKLRELNVLAESRATLPPEMLEDPVVRKTLEDVEQKLVVIQQNVEVIDEEMRRELSAQDEAWIKRMIVRGADMKELAEEFSIDIQAVVEEDEKARREDPQRQLTWLAEQEWIVRQRLARYAKLPPNQAERYVEERTRLQARLTELLRLKDEAEGALAAKQAADTQEDTAAHAEQKEQKEDTDVNAGPITRKAKRDNVAEEIETEQKIIAEAKREDEASEKIQGQNESSEEEVSEEAVDGLEEELLFSDAQEVEEDGDVSPDGVSENARISPDTSETTLHEADDSLLDSRGFADSPGGKESSKEGGNEVNGAEEEGLQQRRLAELLEWFQPKKEETPVKELQKIDLGPKDPCEGDPMLYVVVKKAINAEYGAQFAERCKKVFASRAHRAQRRFLGLVDDSGNPGFYNWPHIHIVRGFKSLFGTTRLGAFAALMKSMRERMEDINSKIGVATFEDILESEETLEQTDLEEFVVVDEDAD</sequence>
<organism evidence="7 8">
    <name type="scientific">Cyclospora cayetanensis</name>
    <dbReference type="NCBI Taxonomy" id="88456"/>
    <lineage>
        <taxon>Eukaryota</taxon>
        <taxon>Sar</taxon>
        <taxon>Alveolata</taxon>
        <taxon>Apicomplexa</taxon>
        <taxon>Conoidasida</taxon>
        <taxon>Coccidia</taxon>
        <taxon>Eucoccidiorida</taxon>
        <taxon>Eimeriorina</taxon>
        <taxon>Eimeriidae</taxon>
        <taxon>Cyclospora</taxon>
    </lineage>
</organism>
<evidence type="ECO:0000259" key="6">
    <source>
        <dbReference type="Pfam" id="PF00149"/>
    </source>
</evidence>
<dbReference type="PANTHER" id="PTHR10161:SF14">
    <property type="entry name" value="TARTRATE-RESISTANT ACID PHOSPHATASE TYPE 5"/>
    <property type="match status" value="1"/>
</dbReference>
<keyword evidence="2" id="KW-0378">Hydrolase</keyword>
<dbReference type="InterPro" id="IPR029052">
    <property type="entry name" value="Metallo-depent_PP-like"/>
</dbReference>
<feature type="coiled-coil region" evidence="3">
    <location>
        <begin position="1302"/>
        <end position="1329"/>
    </location>
</feature>
<feature type="compositionally biased region" description="Acidic residues" evidence="4">
    <location>
        <begin position="1401"/>
        <end position="1413"/>
    </location>
</feature>
<feature type="compositionally biased region" description="Basic and acidic residues" evidence="4">
    <location>
        <begin position="367"/>
        <end position="387"/>
    </location>
</feature>
<dbReference type="VEuPathDB" id="ToxoDB:LOC34618416"/>
<dbReference type="EMBL" id="JROU02000266">
    <property type="protein sequence ID" value="OEH79800.1"/>
    <property type="molecule type" value="Genomic_DNA"/>
</dbReference>
<feature type="region of interest" description="Disordered" evidence="4">
    <location>
        <begin position="1331"/>
        <end position="1413"/>
    </location>
</feature>
<dbReference type="GO" id="GO:0016787">
    <property type="term" value="F:hydrolase activity"/>
    <property type="evidence" value="ECO:0007669"/>
    <property type="project" value="UniProtKB-KW"/>
</dbReference>
<dbReference type="InterPro" id="IPR051558">
    <property type="entry name" value="Metallophosphoesterase_PAP"/>
</dbReference>
<dbReference type="InterPro" id="IPR004843">
    <property type="entry name" value="Calcineurin-like_PHP"/>
</dbReference>
<keyword evidence="1 5" id="KW-0732">Signal</keyword>
<accession>A0A1D3D8L1</accession>
<feature type="region of interest" description="Disordered" evidence="4">
    <location>
        <begin position="367"/>
        <end position="392"/>
    </location>
</feature>
<gene>
    <name evidence="7" type="ORF">cyc_01401</name>
</gene>
<evidence type="ECO:0000313" key="8">
    <source>
        <dbReference type="Proteomes" id="UP000095192"/>
    </source>
</evidence>
<feature type="chain" id="PRO_5008914243" evidence="5">
    <location>
        <begin position="31"/>
        <end position="1651"/>
    </location>
</feature>
<dbReference type="SUPFAM" id="SSF56300">
    <property type="entry name" value="Metallo-dependent phosphatases"/>
    <property type="match status" value="1"/>
</dbReference>
<dbReference type="PANTHER" id="PTHR10161">
    <property type="entry name" value="TARTRATE-RESISTANT ACID PHOSPHATASE TYPE 5"/>
    <property type="match status" value="1"/>
</dbReference>
<keyword evidence="3" id="KW-0175">Coiled coil</keyword>
<feature type="domain" description="Calcineurin-like phosphoesterase" evidence="6">
    <location>
        <begin position="441"/>
        <end position="656"/>
    </location>
</feature>
<evidence type="ECO:0000256" key="4">
    <source>
        <dbReference type="SAM" id="MobiDB-lite"/>
    </source>
</evidence>
<feature type="region of interest" description="Disordered" evidence="4">
    <location>
        <begin position="1425"/>
        <end position="1488"/>
    </location>
</feature>
<comment type="caution">
    <text evidence="7">The sequence shown here is derived from an EMBL/GenBank/DDBJ whole genome shotgun (WGS) entry which is preliminary data.</text>
</comment>
<dbReference type="Gene3D" id="3.60.21.10">
    <property type="match status" value="1"/>
</dbReference>
<feature type="signal peptide" evidence="5">
    <location>
        <begin position="1"/>
        <end position="30"/>
    </location>
</feature>
<evidence type="ECO:0000256" key="2">
    <source>
        <dbReference type="ARBA" id="ARBA00022801"/>
    </source>
</evidence>
<evidence type="ECO:0000256" key="5">
    <source>
        <dbReference type="SAM" id="SignalP"/>
    </source>
</evidence>
<feature type="compositionally biased region" description="Basic and acidic residues" evidence="4">
    <location>
        <begin position="1342"/>
        <end position="1355"/>
    </location>
</feature>
<name>A0A1D3D8L1_9EIME</name>
<feature type="coiled-coil region" evidence="3">
    <location>
        <begin position="1137"/>
        <end position="1164"/>
    </location>
</feature>
<dbReference type="Pfam" id="PF00149">
    <property type="entry name" value="Metallophos"/>
    <property type="match status" value="1"/>
</dbReference>
<proteinExistence type="predicted"/>
<dbReference type="Proteomes" id="UP000095192">
    <property type="component" value="Unassembled WGS sequence"/>
</dbReference>
<keyword evidence="8" id="KW-1185">Reference proteome</keyword>
<reference evidence="7 8" key="1">
    <citation type="journal article" date="2016" name="BMC Genomics">
        <title>Comparative genomics reveals Cyclospora cayetanensis possesses coccidia-like metabolism and invasion components but unique surface antigens.</title>
        <authorList>
            <person name="Liu S."/>
            <person name="Wang L."/>
            <person name="Zheng H."/>
            <person name="Xu Z."/>
            <person name="Roellig D.M."/>
            <person name="Li N."/>
            <person name="Frace M.A."/>
            <person name="Tang K."/>
            <person name="Arrowood M.J."/>
            <person name="Moss D.M."/>
            <person name="Zhang L."/>
            <person name="Feng Y."/>
            <person name="Xiao L."/>
        </authorList>
    </citation>
    <scope>NUCLEOTIDE SEQUENCE [LARGE SCALE GENOMIC DNA]</scope>
    <source>
        <strain evidence="7 8">CHN_HEN01</strain>
    </source>
</reference>
<feature type="coiled-coil region" evidence="3">
    <location>
        <begin position="1029"/>
        <end position="1081"/>
    </location>
</feature>
<evidence type="ECO:0000313" key="7">
    <source>
        <dbReference type="EMBL" id="OEH79800.1"/>
    </source>
</evidence>
<dbReference type="InParanoid" id="A0A1D3D8L1"/>
<feature type="region of interest" description="Disordered" evidence="4">
    <location>
        <begin position="993"/>
        <end position="1012"/>
    </location>
</feature>
<protein>
    <submittedName>
        <fullName evidence="7">Serine threonine protein</fullName>
    </submittedName>
</protein>
<feature type="compositionally biased region" description="Basic and acidic residues" evidence="4">
    <location>
        <begin position="1377"/>
        <end position="1393"/>
    </location>
</feature>
<evidence type="ECO:0000256" key="3">
    <source>
        <dbReference type="SAM" id="Coils"/>
    </source>
</evidence>
<dbReference type="VEuPathDB" id="ToxoDB:cyc_01401"/>